<feature type="signal peptide" evidence="1">
    <location>
        <begin position="1"/>
        <end position="24"/>
    </location>
</feature>
<proteinExistence type="predicted"/>
<dbReference type="Pfam" id="PF01693">
    <property type="entry name" value="Cauli_VI"/>
    <property type="match status" value="1"/>
</dbReference>
<reference evidence="4" key="3">
    <citation type="submission" date="2020-12" db="UniProtKB">
        <authorList>
            <consortium name="EnsemblPlants"/>
        </authorList>
    </citation>
    <scope>IDENTIFICATION</scope>
</reference>
<keyword evidence="5" id="KW-1185">Reference proteome</keyword>
<dbReference type="Proteomes" id="UP000006727">
    <property type="component" value="Chromosome 14"/>
</dbReference>
<sequence>MRNAGWVLPTLPLNLHSLFLLAMAHYHFASTNALEQLEYVIDDLPLSCWELGFCQRHSPKFYVERCGCSIGIFMSWLECMKQVQGFWRAEFKKFRIWNKANEYLQLKRQV</sequence>
<feature type="domain" description="Ribonuclease H1 N-terminal" evidence="2">
    <location>
        <begin position="60"/>
        <end position="103"/>
    </location>
</feature>
<evidence type="ECO:0000313" key="3">
    <source>
        <dbReference type="EMBL" id="PNR41491.1"/>
    </source>
</evidence>
<dbReference type="AlphaFoldDB" id="A0A2K1JIW6"/>
<protein>
    <recommendedName>
        <fullName evidence="2">Ribonuclease H1 N-terminal domain-containing protein</fullName>
    </recommendedName>
</protein>
<name>A0A2K1JIW6_PHYPA</name>
<evidence type="ECO:0000259" key="2">
    <source>
        <dbReference type="Pfam" id="PF01693"/>
    </source>
</evidence>
<organism evidence="3">
    <name type="scientific">Physcomitrium patens</name>
    <name type="common">Spreading-leaved earth moss</name>
    <name type="synonym">Physcomitrella patens</name>
    <dbReference type="NCBI Taxonomy" id="3218"/>
    <lineage>
        <taxon>Eukaryota</taxon>
        <taxon>Viridiplantae</taxon>
        <taxon>Streptophyta</taxon>
        <taxon>Embryophyta</taxon>
        <taxon>Bryophyta</taxon>
        <taxon>Bryophytina</taxon>
        <taxon>Bryopsida</taxon>
        <taxon>Funariidae</taxon>
        <taxon>Funariales</taxon>
        <taxon>Funariaceae</taxon>
        <taxon>Physcomitrium</taxon>
    </lineage>
</organism>
<dbReference type="InterPro" id="IPR011320">
    <property type="entry name" value="RNase_H1_N"/>
</dbReference>
<evidence type="ECO:0000313" key="5">
    <source>
        <dbReference type="Proteomes" id="UP000006727"/>
    </source>
</evidence>
<reference evidence="3 5" key="2">
    <citation type="journal article" date="2018" name="Plant J.">
        <title>The Physcomitrella patens chromosome-scale assembly reveals moss genome structure and evolution.</title>
        <authorList>
            <person name="Lang D."/>
            <person name="Ullrich K.K."/>
            <person name="Murat F."/>
            <person name="Fuchs J."/>
            <person name="Jenkins J."/>
            <person name="Haas F.B."/>
            <person name="Piednoel M."/>
            <person name="Gundlach H."/>
            <person name="Van Bel M."/>
            <person name="Meyberg R."/>
            <person name="Vives C."/>
            <person name="Morata J."/>
            <person name="Symeonidi A."/>
            <person name="Hiss M."/>
            <person name="Muchero W."/>
            <person name="Kamisugi Y."/>
            <person name="Saleh O."/>
            <person name="Blanc G."/>
            <person name="Decker E.L."/>
            <person name="van Gessel N."/>
            <person name="Grimwood J."/>
            <person name="Hayes R.D."/>
            <person name="Graham S.W."/>
            <person name="Gunter L.E."/>
            <person name="McDaniel S.F."/>
            <person name="Hoernstein S.N.W."/>
            <person name="Larsson A."/>
            <person name="Li F.W."/>
            <person name="Perroud P.F."/>
            <person name="Phillips J."/>
            <person name="Ranjan P."/>
            <person name="Rokshar D.S."/>
            <person name="Rothfels C.J."/>
            <person name="Schneider L."/>
            <person name="Shu S."/>
            <person name="Stevenson D.W."/>
            <person name="Thummler F."/>
            <person name="Tillich M."/>
            <person name="Villarreal Aguilar J.C."/>
            <person name="Widiez T."/>
            <person name="Wong G.K."/>
            <person name="Wymore A."/>
            <person name="Zhang Y."/>
            <person name="Zimmer A.D."/>
            <person name="Quatrano R.S."/>
            <person name="Mayer K.F.X."/>
            <person name="Goodstein D."/>
            <person name="Casacuberta J.M."/>
            <person name="Vandepoele K."/>
            <person name="Reski R."/>
            <person name="Cuming A.C."/>
            <person name="Tuskan G.A."/>
            <person name="Maumus F."/>
            <person name="Salse J."/>
            <person name="Schmutz J."/>
            <person name="Rensing S.A."/>
        </authorList>
    </citation>
    <scope>NUCLEOTIDE SEQUENCE [LARGE SCALE GENOMIC DNA]</scope>
    <source>
        <strain evidence="4 5">cv. Gransden 2004</strain>
    </source>
</reference>
<evidence type="ECO:0000256" key="1">
    <source>
        <dbReference type="SAM" id="SignalP"/>
    </source>
</evidence>
<dbReference type="InterPro" id="IPR037056">
    <property type="entry name" value="RNase_H1_N_sf"/>
</dbReference>
<reference evidence="3 5" key="1">
    <citation type="journal article" date="2008" name="Science">
        <title>The Physcomitrella genome reveals evolutionary insights into the conquest of land by plants.</title>
        <authorList>
            <person name="Rensing S."/>
            <person name="Lang D."/>
            <person name="Zimmer A."/>
            <person name="Terry A."/>
            <person name="Salamov A."/>
            <person name="Shapiro H."/>
            <person name="Nishiyama T."/>
            <person name="Perroud P.-F."/>
            <person name="Lindquist E."/>
            <person name="Kamisugi Y."/>
            <person name="Tanahashi T."/>
            <person name="Sakakibara K."/>
            <person name="Fujita T."/>
            <person name="Oishi K."/>
            <person name="Shin-I T."/>
            <person name="Kuroki Y."/>
            <person name="Toyoda A."/>
            <person name="Suzuki Y."/>
            <person name="Hashimoto A."/>
            <person name="Yamaguchi K."/>
            <person name="Sugano A."/>
            <person name="Kohara Y."/>
            <person name="Fujiyama A."/>
            <person name="Anterola A."/>
            <person name="Aoki S."/>
            <person name="Ashton N."/>
            <person name="Barbazuk W.B."/>
            <person name="Barker E."/>
            <person name="Bennetzen J."/>
            <person name="Bezanilla M."/>
            <person name="Blankenship R."/>
            <person name="Cho S.H."/>
            <person name="Dutcher S."/>
            <person name="Estelle M."/>
            <person name="Fawcett J.A."/>
            <person name="Gundlach H."/>
            <person name="Hanada K."/>
            <person name="Heyl A."/>
            <person name="Hicks K.A."/>
            <person name="Hugh J."/>
            <person name="Lohr M."/>
            <person name="Mayer K."/>
            <person name="Melkozernov A."/>
            <person name="Murata T."/>
            <person name="Nelson D."/>
            <person name="Pils B."/>
            <person name="Prigge M."/>
            <person name="Reiss B."/>
            <person name="Renner T."/>
            <person name="Rombauts S."/>
            <person name="Rushton P."/>
            <person name="Sanderfoot A."/>
            <person name="Schween G."/>
            <person name="Shiu S.-H."/>
            <person name="Stueber K."/>
            <person name="Theodoulou F.L."/>
            <person name="Tu H."/>
            <person name="Van de Peer Y."/>
            <person name="Verrier P.J."/>
            <person name="Waters E."/>
            <person name="Wood A."/>
            <person name="Yang L."/>
            <person name="Cove D."/>
            <person name="Cuming A."/>
            <person name="Hasebe M."/>
            <person name="Lucas S."/>
            <person name="Mishler D.B."/>
            <person name="Reski R."/>
            <person name="Grigoriev I."/>
            <person name="Quatrano R.S."/>
            <person name="Boore J.L."/>
        </authorList>
    </citation>
    <scope>NUCLEOTIDE SEQUENCE [LARGE SCALE GENOMIC DNA]</scope>
    <source>
        <strain evidence="4 5">cv. Gransden 2004</strain>
    </source>
</reference>
<dbReference type="SUPFAM" id="SSF55658">
    <property type="entry name" value="L9 N-domain-like"/>
    <property type="match status" value="1"/>
</dbReference>
<dbReference type="Gramene" id="Pp3c14_22600V3.1">
    <property type="protein sequence ID" value="Pp3c14_22600V3.1"/>
    <property type="gene ID" value="Pp3c14_22600"/>
</dbReference>
<gene>
    <name evidence="3" type="ORF">PHYPA_018894</name>
</gene>
<dbReference type="EMBL" id="ABEU02000014">
    <property type="protein sequence ID" value="PNR41491.1"/>
    <property type="molecule type" value="Genomic_DNA"/>
</dbReference>
<dbReference type="InParanoid" id="A0A2K1JIW6"/>
<dbReference type="InterPro" id="IPR009027">
    <property type="entry name" value="Ribosomal_bL9/RNase_H1_N"/>
</dbReference>
<accession>A0A2K1JIW6</accession>
<dbReference type="EnsemblPlants" id="Pp3c14_22600V3.1">
    <property type="protein sequence ID" value="Pp3c14_22600V3.1"/>
    <property type="gene ID" value="Pp3c14_22600"/>
</dbReference>
<dbReference type="Gene3D" id="3.40.970.10">
    <property type="entry name" value="Ribonuclease H1, N-terminal domain"/>
    <property type="match status" value="1"/>
</dbReference>
<keyword evidence="1" id="KW-0732">Signal</keyword>
<evidence type="ECO:0000313" key="4">
    <source>
        <dbReference type="EnsemblPlants" id="Pp3c14_22600V3.1"/>
    </source>
</evidence>
<feature type="chain" id="PRO_5033310783" description="Ribonuclease H1 N-terminal domain-containing protein" evidence="1">
    <location>
        <begin position="25"/>
        <end position="110"/>
    </location>
</feature>